<comment type="cofactor">
    <cofactor evidence="1 8">
        <name>heme</name>
        <dbReference type="ChEBI" id="CHEBI:30413"/>
    </cofactor>
</comment>
<feature type="binding site" description="axial binding residue" evidence="8">
    <location>
        <position position="455"/>
    </location>
    <ligand>
        <name>heme</name>
        <dbReference type="ChEBI" id="CHEBI:30413"/>
    </ligand>
    <ligandPart>
        <name>Fe</name>
        <dbReference type="ChEBI" id="CHEBI:18248"/>
    </ligandPart>
</feature>
<name>A0A1D2MA21_ORCCI</name>
<keyword evidence="6 8" id="KW-0408">Iron</keyword>
<dbReference type="InterPro" id="IPR017972">
    <property type="entry name" value="Cyt_P450_CS"/>
</dbReference>
<dbReference type="Proteomes" id="UP000094527">
    <property type="component" value="Unassembled WGS sequence"/>
</dbReference>
<evidence type="ECO:0000256" key="3">
    <source>
        <dbReference type="ARBA" id="ARBA00022617"/>
    </source>
</evidence>
<dbReference type="InterPro" id="IPR002401">
    <property type="entry name" value="Cyt_P450_E_grp-I"/>
</dbReference>
<dbReference type="AlphaFoldDB" id="A0A1D2MA21"/>
<dbReference type="Pfam" id="PF00067">
    <property type="entry name" value="p450"/>
    <property type="match status" value="1"/>
</dbReference>
<dbReference type="GO" id="GO:0004497">
    <property type="term" value="F:monooxygenase activity"/>
    <property type="evidence" value="ECO:0007669"/>
    <property type="project" value="UniProtKB-KW"/>
</dbReference>
<dbReference type="GO" id="GO:0020037">
    <property type="term" value="F:heme binding"/>
    <property type="evidence" value="ECO:0007669"/>
    <property type="project" value="InterPro"/>
</dbReference>
<comment type="similarity">
    <text evidence="2 9">Belongs to the cytochrome P450 family.</text>
</comment>
<dbReference type="GO" id="GO:0005506">
    <property type="term" value="F:iron ion binding"/>
    <property type="evidence" value="ECO:0007669"/>
    <property type="project" value="InterPro"/>
</dbReference>
<evidence type="ECO:0000256" key="6">
    <source>
        <dbReference type="ARBA" id="ARBA00023004"/>
    </source>
</evidence>
<reference evidence="10 11" key="1">
    <citation type="journal article" date="2016" name="Genome Biol. Evol.">
        <title>Gene Family Evolution Reflects Adaptation to Soil Environmental Stressors in the Genome of the Collembolan Orchesella cincta.</title>
        <authorList>
            <person name="Faddeeva-Vakhrusheva A."/>
            <person name="Derks M.F."/>
            <person name="Anvar S.Y."/>
            <person name="Agamennone V."/>
            <person name="Suring W."/>
            <person name="Smit S."/>
            <person name="van Straalen N.M."/>
            <person name="Roelofs D."/>
        </authorList>
    </citation>
    <scope>NUCLEOTIDE SEQUENCE [LARGE SCALE GENOMIC DNA]</scope>
    <source>
        <tissue evidence="10">Mixed pool</tissue>
    </source>
</reference>
<evidence type="ECO:0000256" key="7">
    <source>
        <dbReference type="ARBA" id="ARBA00023033"/>
    </source>
</evidence>
<dbReference type="InterPro" id="IPR001128">
    <property type="entry name" value="Cyt_P450"/>
</dbReference>
<keyword evidence="5 9" id="KW-0560">Oxidoreductase</keyword>
<evidence type="ECO:0000256" key="9">
    <source>
        <dbReference type="RuleBase" id="RU000461"/>
    </source>
</evidence>
<dbReference type="PANTHER" id="PTHR24291:SF50">
    <property type="entry name" value="BIFUNCTIONAL ALBAFLAVENONE MONOOXYGENASE_TERPENE SYNTHASE"/>
    <property type="match status" value="1"/>
</dbReference>
<dbReference type="PANTHER" id="PTHR24291">
    <property type="entry name" value="CYTOCHROME P450 FAMILY 4"/>
    <property type="match status" value="1"/>
</dbReference>
<dbReference type="STRING" id="48709.A0A1D2MA21"/>
<evidence type="ECO:0000256" key="1">
    <source>
        <dbReference type="ARBA" id="ARBA00001971"/>
    </source>
</evidence>
<evidence type="ECO:0000256" key="5">
    <source>
        <dbReference type="ARBA" id="ARBA00023002"/>
    </source>
</evidence>
<keyword evidence="3 8" id="KW-0349">Heme</keyword>
<dbReference type="OMA" id="ESNENCA"/>
<keyword evidence="4 8" id="KW-0479">Metal-binding</keyword>
<dbReference type="InterPro" id="IPR036396">
    <property type="entry name" value="Cyt_P450_sf"/>
</dbReference>
<dbReference type="InterPro" id="IPR050196">
    <property type="entry name" value="Cytochrome_P450_Monoox"/>
</dbReference>
<keyword evidence="11" id="KW-1185">Reference proteome</keyword>
<dbReference type="PROSITE" id="PS00086">
    <property type="entry name" value="CYTOCHROME_P450"/>
    <property type="match status" value="1"/>
</dbReference>
<evidence type="ECO:0000313" key="11">
    <source>
        <dbReference type="Proteomes" id="UP000094527"/>
    </source>
</evidence>
<evidence type="ECO:0000256" key="8">
    <source>
        <dbReference type="PIRSR" id="PIRSR602401-1"/>
    </source>
</evidence>
<evidence type="ECO:0000256" key="2">
    <source>
        <dbReference type="ARBA" id="ARBA00010617"/>
    </source>
</evidence>
<dbReference type="PRINTS" id="PR00463">
    <property type="entry name" value="EP450I"/>
</dbReference>
<dbReference type="Gene3D" id="1.10.630.10">
    <property type="entry name" value="Cytochrome P450"/>
    <property type="match status" value="1"/>
</dbReference>
<organism evidence="10 11">
    <name type="scientific">Orchesella cincta</name>
    <name type="common">Springtail</name>
    <name type="synonym">Podura cincta</name>
    <dbReference type="NCBI Taxonomy" id="48709"/>
    <lineage>
        <taxon>Eukaryota</taxon>
        <taxon>Metazoa</taxon>
        <taxon>Ecdysozoa</taxon>
        <taxon>Arthropoda</taxon>
        <taxon>Hexapoda</taxon>
        <taxon>Collembola</taxon>
        <taxon>Entomobryomorpha</taxon>
        <taxon>Entomobryoidea</taxon>
        <taxon>Orchesellidae</taxon>
        <taxon>Orchesellinae</taxon>
        <taxon>Orchesella</taxon>
    </lineage>
</organism>
<protein>
    <submittedName>
        <fullName evidence="10">Cytochrome P450 4C1</fullName>
    </submittedName>
</protein>
<dbReference type="SUPFAM" id="SSF48264">
    <property type="entry name" value="Cytochrome P450"/>
    <property type="match status" value="1"/>
</dbReference>
<sequence length="511" mass="58263">MESIEAQTILKSGLVTSFLVLSVCLLLVKAFTQSYFGNKSITKKLRKNKQTAWEKLPKFPIFRGILLLLDLRSAIEKYSRLAEGLGPVFRVMIYGEEFAILTNPSAIQKLLSSKDEGHIVKSPKVYQIIKDMTGNGLVMSSGQLWHTNRKLFAKAFSYSALKTYMQIYNKCASRLTAKLERIGEKHGFSEYQKINWIIHECGFDVITETVMGLDQIVNKEDSALMFTNLNSAKNAAMIKQVFNAQPWLAPLFQLHPSSIKYRKSLYNIDSIIKKMITQFRHRAGEDKDADEDSFENMLAFMLKSGLAEDVILAEVKTMLLAGYETTSSTIHYLFFMLALHQNHQNACREEILRVFDKCPDGQLTMEALSELKYLERCIQETLRLFPVIFTIARKLETPLIIGNGSNVAVSILQLHRSPEYFPNPDEFQPERFLPENCMGRHSFAYVPFSSGPRSCIGMKFALLEAKTIAAHVLKEFELYTSDTMKSVPNMPSILLKPERAFYFLLKKRSLS</sequence>
<dbReference type="PRINTS" id="PR00385">
    <property type="entry name" value="P450"/>
</dbReference>
<dbReference type="OrthoDB" id="1470350at2759"/>
<dbReference type="GO" id="GO:0016705">
    <property type="term" value="F:oxidoreductase activity, acting on paired donors, with incorporation or reduction of molecular oxygen"/>
    <property type="evidence" value="ECO:0007669"/>
    <property type="project" value="InterPro"/>
</dbReference>
<gene>
    <name evidence="10" type="ORF">Ocin01_16889</name>
</gene>
<keyword evidence="7 9" id="KW-0503">Monooxygenase</keyword>
<evidence type="ECO:0000256" key="4">
    <source>
        <dbReference type="ARBA" id="ARBA00022723"/>
    </source>
</evidence>
<accession>A0A1D2MA21</accession>
<dbReference type="EMBL" id="LJIJ01002358">
    <property type="protein sequence ID" value="ODM89791.1"/>
    <property type="molecule type" value="Genomic_DNA"/>
</dbReference>
<proteinExistence type="inferred from homology"/>
<evidence type="ECO:0000313" key="10">
    <source>
        <dbReference type="EMBL" id="ODM89791.1"/>
    </source>
</evidence>
<comment type="caution">
    <text evidence="10">The sequence shown here is derived from an EMBL/GenBank/DDBJ whole genome shotgun (WGS) entry which is preliminary data.</text>
</comment>